<dbReference type="Pfam" id="PF01794">
    <property type="entry name" value="Ferric_reduct"/>
    <property type="match status" value="1"/>
</dbReference>
<sequence>MVSNKVVLWSTVIASIALSGLFYVFSRIRCVHPHCVETYAKDSITILYSLYLIFIFIAALLCKLISQLPYRIRYWLEKDIPVSPCRHPFIRYFWFEGSVLEFLTFLAILALVTVNFVLYWNLMLSVSAHPLTEKAYWSAALMGSGHMADVLLGLILIPLGRHSFLPNLLGIHIDAALRFHKRCGILLCLISLSHGFLIWTKTVTFLNPPSYFYWTFNIGVQGPKWIFYVSKAGFMTTFGFISGATIAVLWLFTFPIVRRRLYHFFYVIHIIFGPLMIISAGFHTSSVWYYSMPGAFLLLVDWIIRLYNYSKKRKALIRREECGYIRIDIFEKINVNVGSFVMIKIDELGWQISHPFTVADDNESLVLLIKPTLFRSEWTNQLADLLPNGCLEKEITVRIDGSFGYLKFDVSKMNLVACFVGGVGIAGALAIASHVLKYDVGSCLVFIFWAAREINAGKLSLLQKLINRQDSRLRVHLFGKAAWFSNDLEGEPSSVCDLQTNGVKGSLERMNPNELLQQVVLPCATRSAKVGVYTCGPQELMDSVQKACENGHKSVEIYFHRESFQW</sequence>
<dbReference type="InterPro" id="IPR013130">
    <property type="entry name" value="Fe3_Rdtase_TM_dom"/>
</dbReference>
<organism evidence="9 10">
    <name type="scientific">Adineta ricciae</name>
    <name type="common">Rotifer</name>
    <dbReference type="NCBI Taxonomy" id="249248"/>
    <lineage>
        <taxon>Eukaryota</taxon>
        <taxon>Metazoa</taxon>
        <taxon>Spiralia</taxon>
        <taxon>Gnathifera</taxon>
        <taxon>Rotifera</taxon>
        <taxon>Eurotatoria</taxon>
        <taxon>Bdelloidea</taxon>
        <taxon>Adinetida</taxon>
        <taxon>Adinetidae</taxon>
        <taxon>Adineta</taxon>
    </lineage>
</organism>
<accession>A0A815JXY4</accession>
<dbReference type="Proteomes" id="UP000663852">
    <property type="component" value="Unassembled WGS sequence"/>
</dbReference>
<dbReference type="InterPro" id="IPR039261">
    <property type="entry name" value="FNR_nucleotide-bd"/>
</dbReference>
<name>A0A815JXY4_ADIRI</name>
<feature type="transmembrane region" description="Helical" evidence="6">
    <location>
        <begin position="234"/>
        <end position="252"/>
    </location>
</feature>
<gene>
    <name evidence="9" type="ORF">EDS130_LOCUS35171</name>
</gene>
<evidence type="ECO:0008006" key="11">
    <source>
        <dbReference type="Google" id="ProtNLM"/>
    </source>
</evidence>
<evidence type="ECO:0000256" key="6">
    <source>
        <dbReference type="SAM" id="Phobius"/>
    </source>
</evidence>
<dbReference type="EMBL" id="CAJNOJ010000305">
    <property type="protein sequence ID" value="CAF1385422.1"/>
    <property type="molecule type" value="Genomic_DNA"/>
</dbReference>
<keyword evidence="2 6" id="KW-0812">Transmembrane</keyword>
<evidence type="ECO:0000313" key="9">
    <source>
        <dbReference type="EMBL" id="CAF1385422.1"/>
    </source>
</evidence>
<dbReference type="Gene3D" id="3.40.50.80">
    <property type="entry name" value="Nucleotide-binding domain of ferredoxin-NADP reductase (FNR) module"/>
    <property type="match status" value="1"/>
</dbReference>
<feature type="domain" description="FAD-binding 8" evidence="8">
    <location>
        <begin position="331"/>
        <end position="402"/>
    </location>
</feature>
<dbReference type="OrthoDB" id="10006946at2759"/>
<feature type="transmembrane region" description="Helical" evidence="6">
    <location>
        <begin position="288"/>
        <end position="309"/>
    </location>
</feature>
<dbReference type="AlphaFoldDB" id="A0A815JXY4"/>
<dbReference type="InterPro" id="IPR013112">
    <property type="entry name" value="FAD-bd_8"/>
</dbReference>
<feature type="transmembrane region" description="Helical" evidence="6">
    <location>
        <begin position="6"/>
        <end position="25"/>
    </location>
</feature>
<keyword evidence="3 6" id="KW-1133">Transmembrane helix</keyword>
<evidence type="ECO:0000256" key="1">
    <source>
        <dbReference type="ARBA" id="ARBA00004141"/>
    </source>
</evidence>
<dbReference type="Pfam" id="PF08022">
    <property type="entry name" value="FAD_binding_8"/>
    <property type="match status" value="1"/>
</dbReference>
<dbReference type="InterPro" id="IPR050369">
    <property type="entry name" value="RBOH/FRE"/>
</dbReference>
<feature type="transmembrane region" description="Helical" evidence="6">
    <location>
        <begin position="179"/>
        <end position="199"/>
    </location>
</feature>
<keyword evidence="5 6" id="KW-0472">Membrane</keyword>
<reference evidence="9" key="1">
    <citation type="submission" date="2021-02" db="EMBL/GenBank/DDBJ databases">
        <authorList>
            <person name="Nowell W R."/>
        </authorList>
    </citation>
    <scope>NUCLEOTIDE SEQUENCE</scope>
</reference>
<dbReference type="GO" id="GO:0016491">
    <property type="term" value="F:oxidoreductase activity"/>
    <property type="evidence" value="ECO:0007669"/>
    <property type="project" value="UniProtKB-KW"/>
</dbReference>
<evidence type="ECO:0000259" key="8">
    <source>
        <dbReference type="Pfam" id="PF08022"/>
    </source>
</evidence>
<feature type="domain" description="Ferric oxidoreductase" evidence="7">
    <location>
        <begin position="145"/>
        <end position="279"/>
    </location>
</feature>
<evidence type="ECO:0000256" key="2">
    <source>
        <dbReference type="ARBA" id="ARBA00022692"/>
    </source>
</evidence>
<protein>
    <recommendedName>
        <fullName evidence="11">FAD-binding FR-type domain-containing protein</fullName>
    </recommendedName>
</protein>
<dbReference type="PANTHER" id="PTHR11972">
    <property type="entry name" value="NADPH OXIDASE"/>
    <property type="match status" value="1"/>
</dbReference>
<feature type="transmembrane region" description="Helical" evidence="6">
    <location>
        <begin position="415"/>
        <end position="436"/>
    </location>
</feature>
<feature type="transmembrane region" description="Helical" evidence="6">
    <location>
        <begin position="264"/>
        <end position="282"/>
    </location>
</feature>
<evidence type="ECO:0000313" key="10">
    <source>
        <dbReference type="Proteomes" id="UP000663852"/>
    </source>
</evidence>
<feature type="transmembrane region" description="Helical" evidence="6">
    <location>
        <begin position="102"/>
        <end position="123"/>
    </location>
</feature>
<evidence type="ECO:0000256" key="4">
    <source>
        <dbReference type="ARBA" id="ARBA00023002"/>
    </source>
</evidence>
<dbReference type="SFLD" id="SFLDS00052">
    <property type="entry name" value="Ferric_Reductase_Domain"/>
    <property type="match status" value="1"/>
</dbReference>
<dbReference type="GO" id="GO:0005886">
    <property type="term" value="C:plasma membrane"/>
    <property type="evidence" value="ECO:0007669"/>
    <property type="project" value="TreeGrafter"/>
</dbReference>
<dbReference type="PANTHER" id="PTHR11972:SF69">
    <property type="entry name" value="FERRIC REDUCTION OXIDASE 6-RELATED"/>
    <property type="match status" value="1"/>
</dbReference>
<evidence type="ECO:0000256" key="5">
    <source>
        <dbReference type="ARBA" id="ARBA00023136"/>
    </source>
</evidence>
<feature type="transmembrane region" description="Helical" evidence="6">
    <location>
        <begin position="135"/>
        <end position="159"/>
    </location>
</feature>
<comment type="caution">
    <text evidence="9">The sequence shown here is derived from an EMBL/GenBank/DDBJ whole genome shotgun (WGS) entry which is preliminary data.</text>
</comment>
<comment type="subcellular location">
    <subcellularLocation>
        <location evidence="1">Membrane</location>
        <topology evidence="1">Multi-pass membrane protein</topology>
    </subcellularLocation>
</comment>
<dbReference type="SUPFAM" id="SSF52343">
    <property type="entry name" value="Ferredoxin reductase-like, C-terminal NADP-linked domain"/>
    <property type="match status" value="1"/>
</dbReference>
<proteinExistence type="predicted"/>
<feature type="transmembrane region" description="Helical" evidence="6">
    <location>
        <begin position="46"/>
        <end position="66"/>
    </location>
</feature>
<keyword evidence="4" id="KW-0560">Oxidoreductase</keyword>
<evidence type="ECO:0000259" key="7">
    <source>
        <dbReference type="Pfam" id="PF01794"/>
    </source>
</evidence>
<evidence type="ECO:0000256" key="3">
    <source>
        <dbReference type="ARBA" id="ARBA00022989"/>
    </source>
</evidence>
<dbReference type="SFLD" id="SFLDG01168">
    <property type="entry name" value="Ferric_reductase_subgroup_(FRE"/>
    <property type="match status" value="1"/>
</dbReference>